<dbReference type="WBParaSite" id="GPUH_0001349401-mRNA-1">
    <property type="protein sequence ID" value="GPUH_0001349401-mRNA-1"/>
    <property type="gene ID" value="GPUH_0001349401"/>
</dbReference>
<reference evidence="2 3" key="2">
    <citation type="submission" date="2018-11" db="EMBL/GenBank/DDBJ databases">
        <authorList>
            <consortium name="Pathogen Informatics"/>
        </authorList>
    </citation>
    <scope>NUCLEOTIDE SEQUENCE [LARGE SCALE GENOMIC DNA]</scope>
</reference>
<evidence type="ECO:0000313" key="3">
    <source>
        <dbReference type="Proteomes" id="UP000271098"/>
    </source>
</evidence>
<dbReference type="Proteomes" id="UP000271098">
    <property type="component" value="Unassembled WGS sequence"/>
</dbReference>
<gene>
    <name evidence="2" type="ORF">GPUH_LOCUS13479</name>
</gene>
<keyword evidence="3" id="KW-1185">Reference proteome</keyword>
<organism evidence="4">
    <name type="scientific">Gongylonema pulchrum</name>
    <dbReference type="NCBI Taxonomy" id="637853"/>
    <lineage>
        <taxon>Eukaryota</taxon>
        <taxon>Metazoa</taxon>
        <taxon>Ecdysozoa</taxon>
        <taxon>Nematoda</taxon>
        <taxon>Chromadorea</taxon>
        <taxon>Rhabditida</taxon>
        <taxon>Spirurina</taxon>
        <taxon>Spiruromorpha</taxon>
        <taxon>Spiruroidea</taxon>
        <taxon>Gongylonematidae</taxon>
        <taxon>Gongylonema</taxon>
    </lineage>
</organism>
<evidence type="ECO:0000313" key="2">
    <source>
        <dbReference type="EMBL" id="VDN22380.1"/>
    </source>
</evidence>
<protein>
    <submittedName>
        <fullName evidence="4">Receptor expression-enhancing protein</fullName>
    </submittedName>
</protein>
<proteinExistence type="predicted"/>
<keyword evidence="1" id="KW-0472">Membrane</keyword>
<dbReference type="AlphaFoldDB" id="A0A183DXN8"/>
<evidence type="ECO:0000313" key="4">
    <source>
        <dbReference type="WBParaSite" id="GPUH_0001349401-mRNA-1"/>
    </source>
</evidence>
<name>A0A183DXN8_9BILA</name>
<reference evidence="4" key="1">
    <citation type="submission" date="2016-06" db="UniProtKB">
        <authorList>
            <consortium name="WormBaseParasite"/>
        </authorList>
    </citation>
    <scope>IDENTIFICATION</scope>
</reference>
<dbReference type="EMBL" id="UYRT01080265">
    <property type="protein sequence ID" value="VDN22380.1"/>
    <property type="molecule type" value="Genomic_DNA"/>
</dbReference>
<sequence>MIFDFLAAFYVDPETKRRTPTFYLIWFVGSVLMGIVILPWYIYFMIRRPQIRKQAAAKVRYELLDVSSCSTATYWKMRTNKSPNL</sequence>
<feature type="transmembrane region" description="Helical" evidence="1">
    <location>
        <begin position="23"/>
        <end position="44"/>
    </location>
</feature>
<dbReference type="OrthoDB" id="5874054at2759"/>
<keyword evidence="1" id="KW-0812">Transmembrane</keyword>
<accession>A0A183DXN8</accession>
<evidence type="ECO:0000256" key="1">
    <source>
        <dbReference type="SAM" id="Phobius"/>
    </source>
</evidence>
<keyword evidence="1" id="KW-1133">Transmembrane helix</keyword>